<organism evidence="1 2">
    <name type="scientific">Novosphingobium panipatense</name>
    <dbReference type="NCBI Taxonomy" id="428991"/>
    <lineage>
        <taxon>Bacteria</taxon>
        <taxon>Pseudomonadati</taxon>
        <taxon>Pseudomonadota</taxon>
        <taxon>Alphaproteobacteria</taxon>
        <taxon>Sphingomonadales</taxon>
        <taxon>Sphingomonadaceae</taxon>
        <taxon>Novosphingobium</taxon>
    </lineage>
</organism>
<sequence length="59" mass="6816">MKHTNWNRSGDRVANLNLQPRRVKRAEGNELPVASRTARHSIRRKGTIIRGRPILTTEE</sequence>
<dbReference type="Proteomes" id="UP001157910">
    <property type="component" value="Unassembled WGS sequence"/>
</dbReference>
<reference evidence="1 2" key="1">
    <citation type="submission" date="2017-05" db="EMBL/GenBank/DDBJ databases">
        <authorList>
            <person name="Varghese N."/>
            <person name="Submissions S."/>
        </authorList>
    </citation>
    <scope>NUCLEOTIDE SEQUENCE [LARGE SCALE GENOMIC DNA]</scope>
    <source>
        <strain evidence="1 2">SM16</strain>
    </source>
</reference>
<evidence type="ECO:0000313" key="2">
    <source>
        <dbReference type="Proteomes" id="UP001157910"/>
    </source>
</evidence>
<proteinExistence type="predicted"/>
<protein>
    <submittedName>
        <fullName evidence="1">Uncharacterized protein</fullName>
    </submittedName>
</protein>
<accession>A0ABY1Q1M6</accession>
<dbReference type="RefSeq" id="WP_283405014.1">
    <property type="nucleotide sequence ID" value="NZ_FXUI01000001.1"/>
</dbReference>
<comment type="caution">
    <text evidence="1">The sequence shown here is derived from an EMBL/GenBank/DDBJ whole genome shotgun (WGS) entry which is preliminary data.</text>
</comment>
<evidence type="ECO:0000313" key="1">
    <source>
        <dbReference type="EMBL" id="SMP53655.1"/>
    </source>
</evidence>
<dbReference type="EMBL" id="FXUI01000001">
    <property type="protein sequence ID" value="SMP53655.1"/>
    <property type="molecule type" value="Genomic_DNA"/>
</dbReference>
<name>A0ABY1Q1M6_9SPHN</name>
<gene>
    <name evidence="1" type="ORF">SAMN06296065_101454</name>
</gene>
<keyword evidence="2" id="KW-1185">Reference proteome</keyword>